<dbReference type="GO" id="GO:0016810">
    <property type="term" value="F:hydrolase activity, acting on carbon-nitrogen (but not peptide) bonds"/>
    <property type="evidence" value="ECO:0007669"/>
    <property type="project" value="InterPro"/>
</dbReference>
<keyword evidence="1" id="KW-0378">Hydrolase</keyword>
<comment type="caution">
    <text evidence="3">The sequence shown here is derived from an EMBL/GenBank/DDBJ whole genome shotgun (WGS) entry which is preliminary data.</text>
</comment>
<organism evidence="3 4">
    <name type="scientific">Cadophora malorum</name>
    <dbReference type="NCBI Taxonomy" id="108018"/>
    <lineage>
        <taxon>Eukaryota</taxon>
        <taxon>Fungi</taxon>
        <taxon>Dikarya</taxon>
        <taxon>Ascomycota</taxon>
        <taxon>Pezizomycotina</taxon>
        <taxon>Leotiomycetes</taxon>
        <taxon>Helotiales</taxon>
        <taxon>Ploettnerulaceae</taxon>
        <taxon>Cadophora</taxon>
    </lineage>
</organism>
<dbReference type="AlphaFoldDB" id="A0A8H7WFY8"/>
<gene>
    <name evidence="3" type="ORF">IFR04_002600</name>
</gene>
<dbReference type="InterPro" id="IPR006680">
    <property type="entry name" value="Amidohydro-rel"/>
</dbReference>
<reference evidence="3" key="1">
    <citation type="submission" date="2021-02" db="EMBL/GenBank/DDBJ databases">
        <title>Genome sequence Cadophora malorum strain M34.</title>
        <authorList>
            <person name="Stefanovic E."/>
            <person name="Vu D."/>
            <person name="Scully C."/>
            <person name="Dijksterhuis J."/>
            <person name="Roader J."/>
            <person name="Houbraken J."/>
        </authorList>
    </citation>
    <scope>NUCLEOTIDE SEQUENCE</scope>
    <source>
        <strain evidence="3">M34</strain>
    </source>
</reference>
<dbReference type="OrthoDB" id="194468at2759"/>
<dbReference type="SUPFAM" id="SSF51338">
    <property type="entry name" value="Composite domain of metallo-dependent hydrolases"/>
    <property type="match status" value="1"/>
</dbReference>
<protein>
    <recommendedName>
        <fullName evidence="2">Amidohydrolase-related domain-containing protein</fullName>
    </recommendedName>
</protein>
<dbReference type="Pfam" id="PF01979">
    <property type="entry name" value="Amidohydro_1"/>
    <property type="match status" value="1"/>
</dbReference>
<keyword evidence="4" id="KW-1185">Reference proteome</keyword>
<dbReference type="SUPFAM" id="SSF51556">
    <property type="entry name" value="Metallo-dependent hydrolases"/>
    <property type="match status" value="1"/>
</dbReference>
<dbReference type="InterPro" id="IPR050287">
    <property type="entry name" value="MTA/SAH_deaminase"/>
</dbReference>
<dbReference type="EMBL" id="JAFJYH010000023">
    <property type="protein sequence ID" value="KAG4424196.1"/>
    <property type="molecule type" value="Genomic_DNA"/>
</dbReference>
<dbReference type="Gene3D" id="2.30.40.10">
    <property type="entry name" value="Urease, subunit C, domain 1"/>
    <property type="match status" value="1"/>
</dbReference>
<evidence type="ECO:0000313" key="4">
    <source>
        <dbReference type="Proteomes" id="UP000664132"/>
    </source>
</evidence>
<dbReference type="PANTHER" id="PTHR43794:SF11">
    <property type="entry name" value="AMIDOHYDROLASE-RELATED DOMAIN-CONTAINING PROTEIN"/>
    <property type="match status" value="1"/>
</dbReference>
<name>A0A8H7WFY8_9HELO</name>
<sequence>MSSSILLQGGTVLVHDENEHVNAIKADILIEGNKISKIEAGIEPGSNVQVIDCTDKILSPGFVDTHHHVWQTLLKGRHGNHLLLDYFAPGNSSNSLHSPEDLFWGQLAGCLECIEAGTTTVVDHAHLNSAPDSSKAAIAATISSGIRSIFCYCPSGRVESWEPFTLAQNPMVPWVLEVLDELAARSPFGNGRVSLGFAFDDLYLPKDVLAGIYGHVRSLGITVNTVHYVRSAMMRSLSLVERLDSYDLLDSSFLFSHATNPTPADATLLAKSNSHVSTTPSTELQMGQGACAAFHPTVDVTAQCSVGVDCQSNQSASIPSELRLLLQSSRATYNQKFTDEGKIPKKLNHTVEEAFNLGTVNGARAAKMEGKIGTLKVGAFADILLWDTLSPGMVCAAQHDPVSAIILHSSPQDIEMVIVDGVVRKNAGRLKSVDVKAGRDLWSGVEKDVLEWRDVSRELVKRREVLQKKIEKIDMEAATRALIAAFHIDENLIVDSV</sequence>
<dbReference type="PANTHER" id="PTHR43794">
    <property type="entry name" value="AMINOHYDROLASE SSNA-RELATED"/>
    <property type="match status" value="1"/>
</dbReference>
<feature type="domain" description="Amidohydrolase-related" evidence="2">
    <location>
        <begin position="57"/>
        <end position="423"/>
    </location>
</feature>
<evidence type="ECO:0000256" key="1">
    <source>
        <dbReference type="ARBA" id="ARBA00022801"/>
    </source>
</evidence>
<dbReference type="InterPro" id="IPR011059">
    <property type="entry name" value="Metal-dep_hydrolase_composite"/>
</dbReference>
<dbReference type="Gene3D" id="3.20.20.140">
    <property type="entry name" value="Metal-dependent hydrolases"/>
    <property type="match status" value="1"/>
</dbReference>
<dbReference type="Proteomes" id="UP000664132">
    <property type="component" value="Unassembled WGS sequence"/>
</dbReference>
<accession>A0A8H7WFY8</accession>
<proteinExistence type="predicted"/>
<evidence type="ECO:0000259" key="2">
    <source>
        <dbReference type="Pfam" id="PF01979"/>
    </source>
</evidence>
<dbReference type="InterPro" id="IPR032466">
    <property type="entry name" value="Metal_Hydrolase"/>
</dbReference>
<evidence type="ECO:0000313" key="3">
    <source>
        <dbReference type="EMBL" id="KAG4424196.1"/>
    </source>
</evidence>